<name>A0A848IP00_9BURK</name>
<gene>
    <name evidence="1" type="ORF">HHL24_26755</name>
</gene>
<proteinExistence type="predicted"/>
<evidence type="ECO:0000313" key="1">
    <source>
        <dbReference type="EMBL" id="NMM01525.1"/>
    </source>
</evidence>
<organism evidence="1 2">
    <name type="scientific">Paraburkholderia polaris</name>
    <dbReference type="NCBI Taxonomy" id="2728848"/>
    <lineage>
        <taxon>Bacteria</taxon>
        <taxon>Pseudomonadati</taxon>
        <taxon>Pseudomonadota</taxon>
        <taxon>Betaproteobacteria</taxon>
        <taxon>Burkholderiales</taxon>
        <taxon>Burkholderiaceae</taxon>
        <taxon>Paraburkholderia</taxon>
    </lineage>
</organism>
<dbReference type="Proteomes" id="UP000544134">
    <property type="component" value="Unassembled WGS sequence"/>
</dbReference>
<comment type="caution">
    <text evidence="1">The sequence shown here is derived from an EMBL/GenBank/DDBJ whole genome shotgun (WGS) entry which is preliminary data.</text>
</comment>
<keyword evidence="2" id="KW-1185">Reference proteome</keyword>
<dbReference type="EMBL" id="JABBGJ010000031">
    <property type="protein sequence ID" value="NMM01525.1"/>
    <property type="molecule type" value="Genomic_DNA"/>
</dbReference>
<reference evidence="1 2" key="1">
    <citation type="submission" date="2020-04" db="EMBL/GenBank/DDBJ databases">
        <title>Paraburkholderia sp. RP-4-7 isolated from soil.</title>
        <authorList>
            <person name="Dahal R.H."/>
        </authorList>
    </citation>
    <scope>NUCLEOTIDE SEQUENCE [LARGE SCALE GENOMIC DNA]</scope>
    <source>
        <strain evidence="1 2">RP-4-7</strain>
    </source>
</reference>
<accession>A0A848IP00</accession>
<evidence type="ECO:0000313" key="2">
    <source>
        <dbReference type="Proteomes" id="UP000544134"/>
    </source>
</evidence>
<dbReference type="RefSeq" id="WP_169488358.1">
    <property type="nucleotide sequence ID" value="NZ_JABBGJ010000031.1"/>
</dbReference>
<dbReference type="AlphaFoldDB" id="A0A848IP00"/>
<sequence length="57" mass="6413">MYILSIPGSTFAPTALVEVFNLFRDERFKALDSAQIVLLAGEQPLRVLRYNGTLTVR</sequence>
<protein>
    <submittedName>
        <fullName evidence="1">Uncharacterized protein</fullName>
    </submittedName>
</protein>